<accession>A0A4R8TIJ6</accession>
<proteinExistence type="predicted"/>
<dbReference type="AlphaFoldDB" id="A0A4R8TIJ6"/>
<feature type="compositionally biased region" description="Basic and acidic residues" evidence="1">
    <location>
        <begin position="120"/>
        <end position="146"/>
    </location>
</feature>
<comment type="caution">
    <text evidence="2">The sequence shown here is derived from an EMBL/GenBank/DDBJ whole genome shotgun (WGS) entry which is preliminary data.</text>
</comment>
<reference evidence="2 3" key="1">
    <citation type="submission" date="2018-11" db="EMBL/GenBank/DDBJ databases">
        <title>Genome sequence and assembly of Colletotrichum sidae.</title>
        <authorList>
            <person name="Gan P."/>
            <person name="Shirasu K."/>
        </authorList>
    </citation>
    <scope>NUCLEOTIDE SEQUENCE [LARGE SCALE GENOMIC DNA]</scope>
    <source>
        <strain evidence="2 3">CBS 518.97</strain>
    </source>
</reference>
<evidence type="ECO:0000256" key="1">
    <source>
        <dbReference type="SAM" id="MobiDB-lite"/>
    </source>
</evidence>
<feature type="region of interest" description="Disordered" evidence="1">
    <location>
        <begin position="1"/>
        <end position="146"/>
    </location>
</feature>
<organism evidence="2 3">
    <name type="scientific">Colletotrichum sidae</name>
    <dbReference type="NCBI Taxonomy" id="1347389"/>
    <lineage>
        <taxon>Eukaryota</taxon>
        <taxon>Fungi</taxon>
        <taxon>Dikarya</taxon>
        <taxon>Ascomycota</taxon>
        <taxon>Pezizomycotina</taxon>
        <taxon>Sordariomycetes</taxon>
        <taxon>Hypocreomycetidae</taxon>
        <taxon>Glomerellales</taxon>
        <taxon>Glomerellaceae</taxon>
        <taxon>Colletotrichum</taxon>
        <taxon>Colletotrichum orbiculare species complex</taxon>
    </lineage>
</organism>
<evidence type="ECO:0000313" key="2">
    <source>
        <dbReference type="EMBL" id="TEA18266.1"/>
    </source>
</evidence>
<evidence type="ECO:0000313" key="3">
    <source>
        <dbReference type="Proteomes" id="UP000295604"/>
    </source>
</evidence>
<gene>
    <name evidence="2" type="ORF">C8034_v011449</name>
</gene>
<keyword evidence="3" id="KW-1185">Reference proteome</keyword>
<dbReference type="Proteomes" id="UP000295604">
    <property type="component" value="Unassembled WGS sequence"/>
</dbReference>
<protein>
    <submittedName>
        <fullName evidence="2">Uncharacterized protein</fullName>
    </submittedName>
</protein>
<sequence length="306" mass="34786">MADDNAPNKRGREDDDDDERAAKKAGTLLSWDQTEIDNAPRFLDDFGQGDSFGISRSRSEFAARRAARRAAAEEARRPPPVMLQQERPPLNGRPQYEVPRPTMAQEEPRRPPPQHRHVRHGSEQPIADHTRAAPRPESDNNVVDVRDHGHRQPQDVANENVSHLPVVANTGQFSSALLESARMEAIMGVPGCPEMLQLLYSNKPRLQQGINFARGYKLCADIVFPLVYTVHRSSATGCTRFEVVKQMLYHSKENGTDEWMKLGVKCPRNDSRIDGEDRYWREWMALNHRKHLRPLDPDEIEPGVPL</sequence>
<name>A0A4R8TIJ6_9PEZI</name>
<feature type="compositionally biased region" description="Basic and acidic residues" evidence="1">
    <location>
        <begin position="1"/>
        <end position="13"/>
    </location>
</feature>
<dbReference type="EMBL" id="QAPF01000069">
    <property type="protein sequence ID" value="TEA18266.1"/>
    <property type="molecule type" value="Genomic_DNA"/>
</dbReference>